<dbReference type="InterPro" id="IPR050297">
    <property type="entry name" value="LipidA_mod_glycosyltrf_83"/>
</dbReference>
<evidence type="ECO:0000256" key="5">
    <source>
        <dbReference type="ARBA" id="ARBA00022692"/>
    </source>
</evidence>
<evidence type="ECO:0000256" key="4">
    <source>
        <dbReference type="ARBA" id="ARBA00022679"/>
    </source>
</evidence>
<dbReference type="InterPro" id="IPR003342">
    <property type="entry name" value="ArnT-like_N"/>
</dbReference>
<comment type="subcellular location">
    <subcellularLocation>
        <location evidence="1">Cell membrane</location>
        <topology evidence="1">Multi-pass membrane protein</topology>
    </subcellularLocation>
</comment>
<evidence type="ECO:0000256" key="8">
    <source>
        <dbReference type="SAM" id="Phobius"/>
    </source>
</evidence>
<feature type="transmembrane region" description="Helical" evidence="8">
    <location>
        <begin position="87"/>
        <end position="106"/>
    </location>
</feature>
<gene>
    <name evidence="10" type="ORF">MNBD_GAMMA21-1461</name>
</gene>
<evidence type="ECO:0000256" key="7">
    <source>
        <dbReference type="ARBA" id="ARBA00023136"/>
    </source>
</evidence>
<feature type="transmembrane region" description="Helical" evidence="8">
    <location>
        <begin position="46"/>
        <end position="75"/>
    </location>
</feature>
<proteinExistence type="predicted"/>
<dbReference type="GO" id="GO:0006493">
    <property type="term" value="P:protein O-linked glycosylation"/>
    <property type="evidence" value="ECO:0007669"/>
    <property type="project" value="InterPro"/>
</dbReference>
<dbReference type="Pfam" id="PF02366">
    <property type="entry name" value="PMT"/>
    <property type="match status" value="1"/>
</dbReference>
<protein>
    <submittedName>
        <fullName evidence="10">Polymyxin resistance protein ArnT, undecaprenyl phosphate-alpha-L-Ara4N transferase Melittin resistance protein PqaB</fullName>
    </submittedName>
</protein>
<accession>A0A3B0ZPT9</accession>
<keyword evidence="3" id="KW-0328">Glycosyltransferase</keyword>
<dbReference type="GO" id="GO:0010041">
    <property type="term" value="P:response to iron(III) ion"/>
    <property type="evidence" value="ECO:0007669"/>
    <property type="project" value="TreeGrafter"/>
</dbReference>
<keyword evidence="2" id="KW-1003">Cell membrane</keyword>
<keyword evidence="4 10" id="KW-0808">Transferase</keyword>
<evidence type="ECO:0000256" key="1">
    <source>
        <dbReference type="ARBA" id="ARBA00004651"/>
    </source>
</evidence>
<sequence>MLSTSVLFFILSGAVLMDPVMTLSTTLSMVAFWQAMKDRGRYWGYLFFVGLAMGLMAKGPVAVVLTSIPIVVWLSVSGNWKCGWQRIPLFSGTLLMLALSLPWYLLAELATPGFLEYFILGEHWNRFVQPGWSGDLYGTAHTSQVGAIWVDWLAAAFPLSIILIVALFILIWRKKFTAIRTLREDWNLYLILWIITPMVFFTFSGNILATYVLPGMPAAALLAAGFWQAKPGSRRIRKSIAVITAAGAVLPLLLVALIFFYVPKIADQRSEKFLVDAYQQANNSAQGRLLYLYVRPFSAEFYSRGKAEVMSHTNQMRDLINNESSVFFAIPVDYVSHIPENIQHCLDRIEQYGRHVLYRGKSYDGVRSCKIR</sequence>
<dbReference type="GO" id="GO:0005886">
    <property type="term" value="C:plasma membrane"/>
    <property type="evidence" value="ECO:0007669"/>
    <property type="project" value="UniProtKB-SubCell"/>
</dbReference>
<evidence type="ECO:0000256" key="2">
    <source>
        <dbReference type="ARBA" id="ARBA00022475"/>
    </source>
</evidence>
<dbReference type="GO" id="GO:0008610">
    <property type="term" value="P:lipid biosynthetic process"/>
    <property type="evidence" value="ECO:0007669"/>
    <property type="project" value="UniProtKB-ARBA"/>
</dbReference>
<feature type="domain" description="ArnT-like N-terminal" evidence="9">
    <location>
        <begin position="2"/>
        <end position="118"/>
    </location>
</feature>
<dbReference type="PANTHER" id="PTHR33908:SF3">
    <property type="entry name" value="UNDECAPRENYL PHOSPHATE-ALPHA-4-AMINO-4-DEOXY-L-ARABINOSE ARABINOSYL TRANSFERASE"/>
    <property type="match status" value="1"/>
</dbReference>
<keyword evidence="6 8" id="KW-1133">Transmembrane helix</keyword>
<organism evidence="10">
    <name type="scientific">hydrothermal vent metagenome</name>
    <dbReference type="NCBI Taxonomy" id="652676"/>
    <lineage>
        <taxon>unclassified sequences</taxon>
        <taxon>metagenomes</taxon>
        <taxon>ecological metagenomes</taxon>
    </lineage>
</organism>
<feature type="transmembrane region" description="Helical" evidence="8">
    <location>
        <begin position="239"/>
        <end position="262"/>
    </location>
</feature>
<dbReference type="GO" id="GO:0016763">
    <property type="term" value="F:pentosyltransferase activity"/>
    <property type="evidence" value="ECO:0007669"/>
    <property type="project" value="TreeGrafter"/>
</dbReference>
<dbReference type="AlphaFoldDB" id="A0A3B0ZPT9"/>
<evidence type="ECO:0000313" key="10">
    <source>
        <dbReference type="EMBL" id="VAW95488.1"/>
    </source>
</evidence>
<dbReference type="EMBL" id="UOFR01000034">
    <property type="protein sequence ID" value="VAW95488.1"/>
    <property type="molecule type" value="Genomic_DNA"/>
</dbReference>
<evidence type="ECO:0000259" key="9">
    <source>
        <dbReference type="Pfam" id="PF02366"/>
    </source>
</evidence>
<dbReference type="PANTHER" id="PTHR33908">
    <property type="entry name" value="MANNOSYLTRANSFERASE YKCB-RELATED"/>
    <property type="match status" value="1"/>
</dbReference>
<keyword evidence="5 8" id="KW-0812">Transmembrane</keyword>
<feature type="transmembrane region" description="Helical" evidence="8">
    <location>
        <begin position="152"/>
        <end position="173"/>
    </location>
</feature>
<feature type="transmembrane region" description="Helical" evidence="8">
    <location>
        <begin position="185"/>
        <end position="203"/>
    </location>
</feature>
<evidence type="ECO:0000256" key="6">
    <source>
        <dbReference type="ARBA" id="ARBA00022989"/>
    </source>
</evidence>
<reference evidence="10" key="1">
    <citation type="submission" date="2018-06" db="EMBL/GenBank/DDBJ databases">
        <authorList>
            <person name="Zhirakovskaya E."/>
        </authorList>
    </citation>
    <scope>NUCLEOTIDE SEQUENCE</scope>
</reference>
<evidence type="ECO:0000256" key="3">
    <source>
        <dbReference type="ARBA" id="ARBA00022676"/>
    </source>
</evidence>
<dbReference type="GO" id="GO:0000030">
    <property type="term" value="F:mannosyltransferase activity"/>
    <property type="evidence" value="ECO:0007669"/>
    <property type="project" value="InterPro"/>
</dbReference>
<name>A0A3B0ZPT9_9ZZZZ</name>
<keyword evidence="7 8" id="KW-0472">Membrane</keyword>